<feature type="transmembrane region" description="Helical" evidence="1">
    <location>
        <begin position="191"/>
        <end position="208"/>
    </location>
</feature>
<dbReference type="RefSeq" id="WP_210206125.1">
    <property type="nucleotide sequence ID" value="NZ_QJTF01000002.1"/>
</dbReference>
<accession>A0A318T987</accession>
<evidence type="ECO:0000313" key="3">
    <source>
        <dbReference type="EMBL" id="PYE90038.1"/>
    </source>
</evidence>
<dbReference type="InterPro" id="IPR000326">
    <property type="entry name" value="PAP2/HPO"/>
</dbReference>
<dbReference type="EMBL" id="QJTF01000002">
    <property type="protein sequence ID" value="PYE90038.1"/>
    <property type="molecule type" value="Genomic_DNA"/>
</dbReference>
<keyword evidence="1" id="KW-0812">Transmembrane</keyword>
<proteinExistence type="predicted"/>
<evidence type="ECO:0000313" key="4">
    <source>
        <dbReference type="Proteomes" id="UP000247454"/>
    </source>
</evidence>
<comment type="caution">
    <text evidence="3">The sequence shown here is derived from an EMBL/GenBank/DDBJ whole genome shotgun (WGS) entry which is preliminary data.</text>
</comment>
<gene>
    <name evidence="3" type="ORF">C7477_102126</name>
</gene>
<feature type="transmembrane region" description="Helical" evidence="1">
    <location>
        <begin position="76"/>
        <end position="95"/>
    </location>
</feature>
<dbReference type="Gene3D" id="1.20.144.10">
    <property type="entry name" value="Phosphatidic acid phosphatase type 2/haloperoxidase"/>
    <property type="match status" value="1"/>
</dbReference>
<dbReference type="InterPro" id="IPR036938">
    <property type="entry name" value="PAP2/HPO_sf"/>
</dbReference>
<dbReference type="SMART" id="SM00014">
    <property type="entry name" value="acidPPc"/>
    <property type="match status" value="1"/>
</dbReference>
<dbReference type="Pfam" id="PF01569">
    <property type="entry name" value="PAP2"/>
    <property type="match status" value="1"/>
</dbReference>
<feature type="transmembrane region" description="Helical" evidence="1">
    <location>
        <begin position="21"/>
        <end position="42"/>
    </location>
</feature>
<keyword evidence="1" id="KW-1133">Transmembrane helix</keyword>
<dbReference type="Proteomes" id="UP000247454">
    <property type="component" value="Unassembled WGS sequence"/>
</dbReference>
<organism evidence="3 4">
    <name type="scientific">Phyllobacterium leguminum</name>
    <dbReference type="NCBI Taxonomy" id="314237"/>
    <lineage>
        <taxon>Bacteria</taxon>
        <taxon>Pseudomonadati</taxon>
        <taxon>Pseudomonadota</taxon>
        <taxon>Alphaproteobacteria</taxon>
        <taxon>Hyphomicrobiales</taxon>
        <taxon>Phyllobacteriaceae</taxon>
        <taxon>Phyllobacterium</taxon>
    </lineage>
</organism>
<protein>
    <submittedName>
        <fullName evidence="3">PAP2 superfamily protein</fullName>
    </submittedName>
</protein>
<keyword evidence="1" id="KW-0472">Membrane</keyword>
<keyword evidence="4" id="KW-1185">Reference proteome</keyword>
<feature type="transmembrane region" description="Helical" evidence="1">
    <location>
        <begin position="167"/>
        <end position="184"/>
    </location>
</feature>
<dbReference type="AlphaFoldDB" id="A0A318T987"/>
<name>A0A318T987_9HYPH</name>
<sequence length="263" mass="28874">MRETTFKLYDTRHDSIAPKGAVLFAGPLGLAVLAVSVVFIIFPGIDLAVTRLFADEDIFPLLENPVLKAVRDFNRAMPFFLLPLMIVAILAYALWPRRLSGIAAHKALYVMLSFAMGPGLFVQIGKTFIGRPRPTGIFEFGGAADFAPVWQFASICSRSCSFPSGEAALAAAAMSVLVFVPAAMRKSVGTVLALLFFFVAFNRVMFGAHFLSDVLVAWFGTLWVMAWLWNRIVSNADRIDDAVRRSGGPARRVIFGQARTDFD</sequence>
<reference evidence="3 4" key="1">
    <citation type="submission" date="2018-06" db="EMBL/GenBank/DDBJ databases">
        <title>Genomic Encyclopedia of Type Strains, Phase III (KMG-III): the genomes of soil and plant-associated and newly described type strains.</title>
        <authorList>
            <person name="Whitman W."/>
        </authorList>
    </citation>
    <scope>NUCLEOTIDE SEQUENCE [LARGE SCALE GENOMIC DNA]</scope>
    <source>
        <strain evidence="3 4">ORS 1419</strain>
    </source>
</reference>
<evidence type="ECO:0000259" key="2">
    <source>
        <dbReference type="SMART" id="SM00014"/>
    </source>
</evidence>
<feature type="domain" description="Phosphatidic acid phosphatase type 2/haloperoxidase" evidence="2">
    <location>
        <begin position="108"/>
        <end position="228"/>
    </location>
</feature>
<feature type="transmembrane region" description="Helical" evidence="1">
    <location>
        <begin position="107"/>
        <end position="125"/>
    </location>
</feature>
<evidence type="ECO:0000256" key="1">
    <source>
        <dbReference type="SAM" id="Phobius"/>
    </source>
</evidence>
<feature type="transmembrane region" description="Helical" evidence="1">
    <location>
        <begin position="214"/>
        <end position="230"/>
    </location>
</feature>
<dbReference type="SUPFAM" id="SSF48317">
    <property type="entry name" value="Acid phosphatase/Vanadium-dependent haloperoxidase"/>
    <property type="match status" value="1"/>
</dbReference>